<dbReference type="InterPro" id="IPR022398">
    <property type="entry name" value="Peptidase_S8_His-AS"/>
</dbReference>
<evidence type="ECO:0000256" key="5">
    <source>
        <dbReference type="ARBA" id="ARBA00022825"/>
    </source>
</evidence>
<evidence type="ECO:0000313" key="10">
    <source>
        <dbReference type="EMBL" id="KIY01948.1"/>
    </source>
</evidence>
<dbReference type="VEuPathDB" id="FungiDB:Z520_02086"/>
<dbReference type="PROSITE" id="PS51892">
    <property type="entry name" value="SUBTILASE"/>
    <property type="match status" value="1"/>
</dbReference>
<dbReference type="InterPro" id="IPR036852">
    <property type="entry name" value="Peptidase_S8/S53_dom_sf"/>
</dbReference>
<dbReference type="Proteomes" id="UP000053411">
    <property type="component" value="Unassembled WGS sequence"/>
</dbReference>
<dbReference type="STRING" id="1442371.A0A0D2K7I6"/>
<dbReference type="GO" id="GO:0006508">
    <property type="term" value="P:proteolysis"/>
    <property type="evidence" value="ECO:0007669"/>
    <property type="project" value="UniProtKB-KW"/>
</dbReference>
<evidence type="ECO:0000256" key="6">
    <source>
        <dbReference type="ARBA" id="ARBA00023145"/>
    </source>
</evidence>
<dbReference type="Gene3D" id="2.60.120.380">
    <property type="match status" value="1"/>
</dbReference>
<dbReference type="InterPro" id="IPR008979">
    <property type="entry name" value="Galactose-bd-like_sf"/>
</dbReference>
<accession>A0A0D2K7I6</accession>
<evidence type="ECO:0000259" key="9">
    <source>
        <dbReference type="Pfam" id="PF00082"/>
    </source>
</evidence>
<feature type="domain" description="Peptidase S8/S53" evidence="9">
    <location>
        <begin position="222"/>
        <end position="533"/>
    </location>
</feature>
<dbReference type="InterPro" id="IPR015500">
    <property type="entry name" value="Peptidase_S8_subtilisin-rel"/>
</dbReference>
<sequence length="683" mass="74094">MSSITPPADAAPVEVNGRTINPLEFYARDARNTKHIIVTVRHILSIAEEDELQALGVVIVEDLGDNNFLCYYDPDDLLPIRQKEFVRQVDVYRNLYKIPASLEAVVEDPNLLLSSPDDSTQLTDSTEPEVEIDVQVHEEVNDQDIESLASTIVSKTQISRDEMEIVPGKIRLTAKLSQLVDIAKDDRVRIIEEVLQPVLYDDEARQVVHADNVQVEGLAFGGKGQIVTVADSGFDIGSTEDCHPAFTGKVMQLVSFGRSKEALSDQQKVNDPDGHGTHVCGIVLGQDFETDKGIIGGVAKEASLIVQSLLDTKRKVKPPILPSDLFKQSYSANSRIHSNSWGVPFDKKRGQLDYAATATAIDDFVRNNPEMLVCFSAGNYNVEAEGGPSIGPEAAAKNCITVGASGSTRHSMDKDVPDTIPSAIWPKSSRGPTKEKRLKPDVVAPGFSVYSAKSRASKQSRFLATCPDAKEVSWWPDSGTSMAAPLVAGCAAVLREILHSKGCTKAPAALLKAVILNGADKLPDVDINAQGHGRVNLHASAAMLQSPPATAKDIRLDTTLPLSGGTLIGDHLKQDDECEFVLSLADANDPNSHFKITMVYNDIGRLRIQNNLNLIVIDAITNETRYGNEGSVNDPDTENNVEQIILSTLPKGTLRVKVHAQKILAGQEQDFALAWSTFTPLSS</sequence>
<dbReference type="SUPFAM" id="SSF49785">
    <property type="entry name" value="Galactose-binding domain-like"/>
    <property type="match status" value="1"/>
</dbReference>
<dbReference type="SUPFAM" id="SSF52743">
    <property type="entry name" value="Subtilisin-like"/>
    <property type="match status" value="1"/>
</dbReference>
<dbReference type="Gene3D" id="3.40.50.200">
    <property type="entry name" value="Peptidase S8/S53 domain"/>
    <property type="match status" value="1"/>
</dbReference>
<dbReference type="EMBL" id="KN848064">
    <property type="protein sequence ID" value="KIY01948.1"/>
    <property type="molecule type" value="Genomic_DNA"/>
</dbReference>
<keyword evidence="4 7" id="KW-0378">Hydrolase</keyword>
<evidence type="ECO:0000256" key="7">
    <source>
        <dbReference type="PROSITE-ProRule" id="PRU01240"/>
    </source>
</evidence>
<gene>
    <name evidence="10" type="ORF">Z520_02086</name>
</gene>
<keyword evidence="11" id="KW-1185">Reference proteome</keyword>
<dbReference type="PRINTS" id="PR00723">
    <property type="entry name" value="SUBTILISIN"/>
</dbReference>
<dbReference type="InterPro" id="IPR000209">
    <property type="entry name" value="Peptidase_S8/S53_dom"/>
</dbReference>
<dbReference type="GO" id="GO:0004252">
    <property type="term" value="F:serine-type endopeptidase activity"/>
    <property type="evidence" value="ECO:0007669"/>
    <property type="project" value="UniProtKB-UniRule"/>
</dbReference>
<keyword evidence="6" id="KW-0865">Zymogen</keyword>
<dbReference type="InterPro" id="IPR051048">
    <property type="entry name" value="Peptidase_S8/S53_subtilisin"/>
</dbReference>
<dbReference type="GeneID" id="27707832"/>
<keyword evidence="5 7" id="KW-0720">Serine protease</keyword>
<feature type="active site" description="Charge relay system" evidence="7">
    <location>
        <position position="275"/>
    </location>
</feature>
<name>A0A0D2K7I6_9EURO</name>
<feature type="active site" description="Charge relay system" evidence="7">
    <location>
        <position position="231"/>
    </location>
</feature>
<dbReference type="PROSITE" id="PS00138">
    <property type="entry name" value="SUBTILASE_SER"/>
    <property type="match status" value="1"/>
</dbReference>
<dbReference type="AlphaFoldDB" id="A0A0D2K7I6"/>
<reference evidence="10 11" key="1">
    <citation type="submission" date="2015-01" db="EMBL/GenBank/DDBJ databases">
        <title>The Genome Sequence of Fonsecaea multimorphosa CBS 102226.</title>
        <authorList>
            <consortium name="The Broad Institute Genomics Platform"/>
            <person name="Cuomo C."/>
            <person name="de Hoog S."/>
            <person name="Gorbushina A."/>
            <person name="Stielow B."/>
            <person name="Teixiera M."/>
            <person name="Abouelleil A."/>
            <person name="Chapman S.B."/>
            <person name="Priest M."/>
            <person name="Young S.K."/>
            <person name="Wortman J."/>
            <person name="Nusbaum C."/>
            <person name="Birren B."/>
        </authorList>
    </citation>
    <scope>NUCLEOTIDE SEQUENCE [LARGE SCALE GENOMIC DNA]</scope>
    <source>
        <strain evidence="10 11">CBS 102226</strain>
    </source>
</reference>
<dbReference type="Pfam" id="PF00082">
    <property type="entry name" value="Peptidase_S8"/>
    <property type="match status" value="1"/>
</dbReference>
<organism evidence="10 11">
    <name type="scientific">Fonsecaea multimorphosa CBS 102226</name>
    <dbReference type="NCBI Taxonomy" id="1442371"/>
    <lineage>
        <taxon>Eukaryota</taxon>
        <taxon>Fungi</taxon>
        <taxon>Dikarya</taxon>
        <taxon>Ascomycota</taxon>
        <taxon>Pezizomycotina</taxon>
        <taxon>Eurotiomycetes</taxon>
        <taxon>Chaetothyriomycetidae</taxon>
        <taxon>Chaetothyriales</taxon>
        <taxon>Herpotrichiellaceae</taxon>
        <taxon>Fonsecaea</taxon>
    </lineage>
</organism>
<protein>
    <recommendedName>
        <fullName evidence="9">Peptidase S8/S53 domain-containing protein</fullName>
    </recommendedName>
</protein>
<dbReference type="RefSeq" id="XP_016636070.1">
    <property type="nucleotide sequence ID" value="XM_016772600.1"/>
</dbReference>
<dbReference type="InterPro" id="IPR034058">
    <property type="entry name" value="TagA/B/C/D_pept_dom"/>
</dbReference>
<dbReference type="PANTHER" id="PTHR43399">
    <property type="entry name" value="SUBTILISIN-RELATED"/>
    <property type="match status" value="1"/>
</dbReference>
<comment type="similarity">
    <text evidence="1 7">Belongs to the peptidase S8 family.</text>
</comment>
<proteinExistence type="inferred from homology"/>
<dbReference type="CDD" id="cd04842">
    <property type="entry name" value="Peptidases_S8_Kp43_protease"/>
    <property type="match status" value="1"/>
</dbReference>
<dbReference type="OrthoDB" id="3556949at2759"/>
<evidence type="ECO:0000256" key="1">
    <source>
        <dbReference type="ARBA" id="ARBA00011073"/>
    </source>
</evidence>
<dbReference type="PROSITE" id="PS00137">
    <property type="entry name" value="SUBTILASE_HIS"/>
    <property type="match status" value="1"/>
</dbReference>
<keyword evidence="3" id="KW-0732">Signal</keyword>
<evidence type="ECO:0000256" key="2">
    <source>
        <dbReference type="ARBA" id="ARBA00022670"/>
    </source>
</evidence>
<evidence type="ECO:0000256" key="3">
    <source>
        <dbReference type="ARBA" id="ARBA00022729"/>
    </source>
</evidence>
<keyword evidence="2 7" id="KW-0645">Protease</keyword>
<feature type="active site" description="Charge relay system" evidence="7">
    <location>
        <position position="481"/>
    </location>
</feature>
<evidence type="ECO:0000256" key="8">
    <source>
        <dbReference type="SAM" id="MobiDB-lite"/>
    </source>
</evidence>
<feature type="region of interest" description="Disordered" evidence="8">
    <location>
        <begin position="406"/>
        <end position="437"/>
    </location>
</feature>
<dbReference type="InterPro" id="IPR023828">
    <property type="entry name" value="Peptidase_S8_Ser-AS"/>
</dbReference>
<dbReference type="PANTHER" id="PTHR43399:SF4">
    <property type="entry name" value="CELL WALL-ASSOCIATED PROTEASE"/>
    <property type="match status" value="1"/>
</dbReference>
<evidence type="ECO:0000313" key="11">
    <source>
        <dbReference type="Proteomes" id="UP000053411"/>
    </source>
</evidence>
<evidence type="ECO:0000256" key="4">
    <source>
        <dbReference type="ARBA" id="ARBA00022801"/>
    </source>
</evidence>